<protein>
    <recommendedName>
        <fullName evidence="4">CCHC-type domain-containing protein</fullName>
    </recommendedName>
</protein>
<evidence type="ECO:0008006" key="4">
    <source>
        <dbReference type="Google" id="ProtNLM"/>
    </source>
</evidence>
<dbReference type="Gene3D" id="4.10.60.10">
    <property type="entry name" value="Zinc finger, CCHC-type"/>
    <property type="match status" value="1"/>
</dbReference>
<reference evidence="2" key="1">
    <citation type="journal article" date="2019" name="bioRxiv">
        <title>The Genome of the Zebra Mussel, Dreissena polymorpha: A Resource for Invasive Species Research.</title>
        <authorList>
            <person name="McCartney M.A."/>
            <person name="Auch B."/>
            <person name="Kono T."/>
            <person name="Mallez S."/>
            <person name="Zhang Y."/>
            <person name="Obille A."/>
            <person name="Becker A."/>
            <person name="Abrahante J.E."/>
            <person name="Garbe J."/>
            <person name="Badalamenti J.P."/>
            <person name="Herman A."/>
            <person name="Mangelson H."/>
            <person name="Liachko I."/>
            <person name="Sullivan S."/>
            <person name="Sone E.D."/>
            <person name="Koren S."/>
            <person name="Silverstein K.A.T."/>
            <person name="Beckman K.B."/>
            <person name="Gohl D.M."/>
        </authorList>
    </citation>
    <scope>NUCLEOTIDE SEQUENCE</scope>
    <source>
        <strain evidence="2">Duluth1</strain>
        <tissue evidence="2">Whole animal</tissue>
    </source>
</reference>
<keyword evidence="3" id="KW-1185">Reference proteome</keyword>
<evidence type="ECO:0000313" key="2">
    <source>
        <dbReference type="EMBL" id="KAH3772398.1"/>
    </source>
</evidence>
<accession>A0A9D4IHW7</accession>
<name>A0A9D4IHW7_DREPO</name>
<gene>
    <name evidence="2" type="ORF">DPMN_173736</name>
</gene>
<dbReference type="Proteomes" id="UP000828390">
    <property type="component" value="Unassembled WGS sequence"/>
</dbReference>
<evidence type="ECO:0000313" key="3">
    <source>
        <dbReference type="Proteomes" id="UP000828390"/>
    </source>
</evidence>
<reference evidence="2" key="2">
    <citation type="submission" date="2020-11" db="EMBL/GenBank/DDBJ databases">
        <authorList>
            <person name="McCartney M.A."/>
            <person name="Auch B."/>
            <person name="Kono T."/>
            <person name="Mallez S."/>
            <person name="Becker A."/>
            <person name="Gohl D.M."/>
            <person name="Silverstein K.A.T."/>
            <person name="Koren S."/>
            <person name="Bechman K.B."/>
            <person name="Herman A."/>
            <person name="Abrahante J.E."/>
            <person name="Garbe J."/>
        </authorList>
    </citation>
    <scope>NUCLEOTIDE SEQUENCE</scope>
    <source>
        <strain evidence="2">Duluth1</strain>
        <tissue evidence="2">Whole animal</tissue>
    </source>
</reference>
<organism evidence="2 3">
    <name type="scientific">Dreissena polymorpha</name>
    <name type="common">Zebra mussel</name>
    <name type="synonym">Mytilus polymorpha</name>
    <dbReference type="NCBI Taxonomy" id="45954"/>
    <lineage>
        <taxon>Eukaryota</taxon>
        <taxon>Metazoa</taxon>
        <taxon>Spiralia</taxon>
        <taxon>Lophotrochozoa</taxon>
        <taxon>Mollusca</taxon>
        <taxon>Bivalvia</taxon>
        <taxon>Autobranchia</taxon>
        <taxon>Heteroconchia</taxon>
        <taxon>Euheterodonta</taxon>
        <taxon>Imparidentia</taxon>
        <taxon>Neoheterodontei</taxon>
        <taxon>Myida</taxon>
        <taxon>Dreissenoidea</taxon>
        <taxon>Dreissenidae</taxon>
        <taxon>Dreissena</taxon>
    </lineage>
</organism>
<dbReference type="EMBL" id="JAIWYP010000009">
    <property type="protein sequence ID" value="KAH3772398.1"/>
    <property type="molecule type" value="Genomic_DNA"/>
</dbReference>
<feature type="region of interest" description="Disordered" evidence="1">
    <location>
        <begin position="27"/>
        <end position="52"/>
    </location>
</feature>
<proteinExistence type="predicted"/>
<dbReference type="AlphaFoldDB" id="A0A9D4IHW7"/>
<sequence length="52" mass="6116">MKFPQKTFRCFRCNGRGHMKRDFREYQESLESEGQVVERSPQKPLNSKGPVA</sequence>
<evidence type="ECO:0000256" key="1">
    <source>
        <dbReference type="SAM" id="MobiDB-lite"/>
    </source>
</evidence>
<comment type="caution">
    <text evidence="2">The sequence shown here is derived from an EMBL/GenBank/DDBJ whole genome shotgun (WGS) entry which is preliminary data.</text>
</comment>